<accession>A0A6G1C467</accession>
<gene>
    <name evidence="1" type="ORF">E2562_004942</name>
</gene>
<evidence type="ECO:0000313" key="2">
    <source>
        <dbReference type="Proteomes" id="UP000479710"/>
    </source>
</evidence>
<proteinExistence type="predicted"/>
<dbReference type="Proteomes" id="UP000479710">
    <property type="component" value="Unassembled WGS sequence"/>
</dbReference>
<organism evidence="1 2">
    <name type="scientific">Oryza meyeriana var. granulata</name>
    <dbReference type="NCBI Taxonomy" id="110450"/>
    <lineage>
        <taxon>Eukaryota</taxon>
        <taxon>Viridiplantae</taxon>
        <taxon>Streptophyta</taxon>
        <taxon>Embryophyta</taxon>
        <taxon>Tracheophyta</taxon>
        <taxon>Spermatophyta</taxon>
        <taxon>Magnoliopsida</taxon>
        <taxon>Liliopsida</taxon>
        <taxon>Poales</taxon>
        <taxon>Poaceae</taxon>
        <taxon>BOP clade</taxon>
        <taxon>Oryzoideae</taxon>
        <taxon>Oryzeae</taxon>
        <taxon>Oryzinae</taxon>
        <taxon>Oryza</taxon>
        <taxon>Oryza meyeriana</taxon>
    </lineage>
</organism>
<evidence type="ECO:0000313" key="1">
    <source>
        <dbReference type="EMBL" id="KAF0894946.1"/>
    </source>
</evidence>
<dbReference type="OrthoDB" id="786283at2759"/>
<reference evidence="1 2" key="1">
    <citation type="submission" date="2019-11" db="EMBL/GenBank/DDBJ databases">
        <title>Whole genome sequence of Oryza granulata.</title>
        <authorList>
            <person name="Li W."/>
        </authorList>
    </citation>
    <scope>NUCLEOTIDE SEQUENCE [LARGE SCALE GENOMIC DNA]</scope>
    <source>
        <strain evidence="2">cv. Menghai</strain>
        <tissue evidence="1">Leaf</tissue>
    </source>
</reference>
<dbReference type="EMBL" id="SPHZ02000010">
    <property type="protein sequence ID" value="KAF0894946.1"/>
    <property type="molecule type" value="Genomic_DNA"/>
</dbReference>
<comment type="caution">
    <text evidence="1">The sequence shown here is derived from an EMBL/GenBank/DDBJ whole genome shotgun (WGS) entry which is preliminary data.</text>
</comment>
<keyword evidence="2" id="KW-1185">Reference proteome</keyword>
<protein>
    <submittedName>
        <fullName evidence="1">Uncharacterized protein</fullName>
    </submittedName>
</protein>
<dbReference type="AlphaFoldDB" id="A0A6G1C467"/>
<name>A0A6G1C467_9ORYZ</name>
<sequence length="265" mass="30022">MPQNRTNSVCSIERLVLEPCVSHARRRRPIKEGVAAAVEGVHVAAEQRHALSSSASDHFPLLLTCNASTRQFRFESFWLKLEDFTAVMPQTGQQDAPACSAKSTLHIKLARMAKMLWQWGQQKISSIQLQLQLAQRSYSRLDYAQDGRLLAPAERWLQASLKGRSLALASLDRIRLRQKACILQLQQGDTNSKCFHMKINVRRHKKYVPVYRMVIQQRQPMMTNLLMVGNYFMGIMDSPPLSSCSEPGGFGFVETQRGRTGTSPY</sequence>